<dbReference type="GO" id="GO:0030688">
    <property type="term" value="C:preribosome, small subunit precursor"/>
    <property type="evidence" value="ECO:0007669"/>
    <property type="project" value="TreeGrafter"/>
</dbReference>
<dbReference type="PROSITE" id="PS01245">
    <property type="entry name" value="RIO1"/>
    <property type="match status" value="1"/>
</dbReference>
<keyword evidence="5" id="KW-0963">Cytoplasm</keyword>
<dbReference type="SUPFAM" id="SSF46785">
    <property type="entry name" value="Winged helix' DNA-binding domain"/>
    <property type="match status" value="1"/>
</dbReference>
<dbReference type="InterPro" id="IPR015285">
    <property type="entry name" value="RIO2_wHTH_N"/>
</dbReference>
<keyword evidence="9" id="KW-0808">Transferase</keyword>
<dbReference type="Gene3D" id="1.10.510.10">
    <property type="entry name" value="Transferase(Phosphotransferase) domain 1"/>
    <property type="match status" value="1"/>
</dbReference>
<dbReference type="SUPFAM" id="SSF56112">
    <property type="entry name" value="Protein kinase-like (PK-like)"/>
    <property type="match status" value="1"/>
</dbReference>
<dbReference type="FunFam" id="3.30.200.20:FF:000052">
    <property type="entry name" value="Serine/threonine-protein kinase RIO2"/>
    <property type="match status" value="1"/>
</dbReference>
<keyword evidence="11" id="KW-0547">Nucleotide-binding</keyword>
<dbReference type="InterPro" id="IPR000687">
    <property type="entry name" value="RIO_kinase"/>
</dbReference>
<dbReference type="GO" id="GO:0005524">
    <property type="term" value="F:ATP binding"/>
    <property type="evidence" value="ECO:0007669"/>
    <property type="project" value="UniProtKB-KW"/>
</dbReference>
<evidence type="ECO:0000256" key="2">
    <source>
        <dbReference type="ARBA" id="ARBA00004496"/>
    </source>
</evidence>
<evidence type="ECO:0000256" key="9">
    <source>
        <dbReference type="ARBA" id="ARBA00022679"/>
    </source>
</evidence>
<feature type="domain" description="RIO kinase" evidence="21">
    <location>
        <begin position="66"/>
        <end position="289"/>
    </location>
</feature>
<keyword evidence="7" id="KW-0723">Serine/threonine-protein kinase</keyword>
<keyword evidence="13" id="KW-0067">ATP-binding</keyword>
<evidence type="ECO:0000256" key="12">
    <source>
        <dbReference type="ARBA" id="ARBA00022777"/>
    </source>
</evidence>
<dbReference type="GO" id="GO:0030490">
    <property type="term" value="P:maturation of SSU-rRNA"/>
    <property type="evidence" value="ECO:0007669"/>
    <property type="project" value="TreeGrafter"/>
</dbReference>
<dbReference type="InterPro" id="IPR018934">
    <property type="entry name" value="RIO_dom"/>
</dbReference>
<evidence type="ECO:0000256" key="18">
    <source>
        <dbReference type="ARBA" id="ARBA00068353"/>
    </source>
</evidence>
<evidence type="ECO:0000256" key="20">
    <source>
        <dbReference type="ARBA" id="ARBA00076005"/>
    </source>
</evidence>
<evidence type="ECO:0000259" key="21">
    <source>
        <dbReference type="SMART" id="SM00090"/>
    </source>
</evidence>
<dbReference type="EC" id="2.7.11.1" evidence="4"/>
<keyword evidence="10" id="KW-0479">Metal-binding</keyword>
<keyword evidence="8" id="KW-0597">Phosphoprotein</keyword>
<dbReference type="InterPro" id="IPR030484">
    <property type="entry name" value="Rio2"/>
</dbReference>
<dbReference type="InterPro" id="IPR018935">
    <property type="entry name" value="RIO_kinase_CS"/>
</dbReference>
<reference evidence="22" key="1">
    <citation type="submission" date="2018-11" db="EMBL/GenBank/DDBJ databases">
        <title>Venom-gland transcriptomics and venom proteomics of the Florida green centipede (Hemiscolopendra marginata) reveal sex-based variation in a centipede venom.</title>
        <authorList>
            <person name="Nystrom G.S."/>
            <person name="Ward M.J."/>
            <person name="Ellsworth S.A."/>
            <person name="Rokyta D.R."/>
        </authorList>
    </citation>
    <scope>NUCLEOTIDE SEQUENCE</scope>
    <source>
        <tissue evidence="22">Venom gland</tissue>
    </source>
</reference>
<evidence type="ECO:0000256" key="13">
    <source>
        <dbReference type="ARBA" id="ARBA00022840"/>
    </source>
</evidence>
<evidence type="ECO:0000256" key="17">
    <source>
        <dbReference type="ARBA" id="ARBA00064676"/>
    </source>
</evidence>
<dbReference type="Pfam" id="PF09202">
    <property type="entry name" value="Rio2_N"/>
    <property type="match status" value="1"/>
</dbReference>
<protein>
    <recommendedName>
        <fullName evidence="18">Serine/threonine-protein kinase RIO2</fullName>
        <ecNumber evidence="4">2.7.11.1</ecNumber>
    </recommendedName>
    <alternativeName>
        <fullName evidence="20">RIO kinase 2</fullName>
    </alternativeName>
    <alternativeName>
        <fullName evidence="19">Serine/threonine-protein kinase rio2</fullName>
    </alternativeName>
</protein>
<keyword evidence="14" id="KW-0460">Magnesium</keyword>
<dbReference type="GO" id="GO:0005634">
    <property type="term" value="C:nucleus"/>
    <property type="evidence" value="ECO:0007669"/>
    <property type="project" value="TreeGrafter"/>
</dbReference>
<evidence type="ECO:0000256" key="10">
    <source>
        <dbReference type="ARBA" id="ARBA00022723"/>
    </source>
</evidence>
<evidence type="ECO:0000256" key="7">
    <source>
        <dbReference type="ARBA" id="ARBA00022527"/>
    </source>
</evidence>
<evidence type="ECO:0000256" key="15">
    <source>
        <dbReference type="ARBA" id="ARBA00047899"/>
    </source>
</evidence>
<organism evidence="22">
    <name type="scientific">Hemiscolopendra marginata</name>
    <dbReference type="NCBI Taxonomy" id="943146"/>
    <lineage>
        <taxon>Eukaryota</taxon>
        <taxon>Metazoa</taxon>
        <taxon>Ecdysozoa</taxon>
        <taxon>Arthropoda</taxon>
        <taxon>Myriapoda</taxon>
        <taxon>Chilopoda</taxon>
        <taxon>Pleurostigmophora</taxon>
        <taxon>Scolopendromorpha</taxon>
        <taxon>Scolopendridae</taxon>
        <taxon>Hemiscolopendra</taxon>
    </lineage>
</organism>
<name>A0A646QDW6_9MYRI</name>
<comment type="subunit">
    <text evidence="17">Associated with late 40S pre-ribosomal particles. Interacts with PLK1 (via its N-terminus).</text>
</comment>
<evidence type="ECO:0000256" key="3">
    <source>
        <dbReference type="ARBA" id="ARBA00009196"/>
    </source>
</evidence>
<dbReference type="GO" id="GO:0046872">
    <property type="term" value="F:metal ion binding"/>
    <property type="evidence" value="ECO:0007669"/>
    <property type="project" value="UniProtKB-KW"/>
</dbReference>
<dbReference type="EMBL" id="GHBY01000659">
    <property type="protein sequence ID" value="MUP40836.1"/>
    <property type="molecule type" value="Transcribed_RNA"/>
</dbReference>
<dbReference type="SMART" id="SM00090">
    <property type="entry name" value="RIO"/>
    <property type="match status" value="1"/>
</dbReference>
<evidence type="ECO:0000256" key="16">
    <source>
        <dbReference type="ARBA" id="ARBA00048679"/>
    </source>
</evidence>
<dbReference type="GO" id="GO:0005829">
    <property type="term" value="C:cytosol"/>
    <property type="evidence" value="ECO:0007669"/>
    <property type="project" value="TreeGrafter"/>
</dbReference>
<dbReference type="FunFam" id="1.10.10.10:FF:000053">
    <property type="entry name" value="Serine/threonine-protein kinase RIO2"/>
    <property type="match status" value="1"/>
</dbReference>
<accession>A0A646QDW6</accession>
<keyword evidence="12 22" id="KW-0418">Kinase</keyword>
<evidence type="ECO:0000256" key="1">
    <source>
        <dbReference type="ARBA" id="ARBA00001946"/>
    </source>
</evidence>
<evidence type="ECO:0000256" key="4">
    <source>
        <dbReference type="ARBA" id="ARBA00012513"/>
    </source>
</evidence>
<dbReference type="PANTHER" id="PTHR45852">
    <property type="entry name" value="SER/THR-PROTEIN KINASE RIO2"/>
    <property type="match status" value="1"/>
</dbReference>
<evidence type="ECO:0000256" key="8">
    <source>
        <dbReference type="ARBA" id="ARBA00022553"/>
    </source>
</evidence>
<dbReference type="InterPro" id="IPR036390">
    <property type="entry name" value="WH_DNA-bd_sf"/>
</dbReference>
<comment type="similarity">
    <text evidence="3">Belongs to the protein kinase superfamily. RIO-type Ser/Thr kinase family.</text>
</comment>
<evidence type="ECO:0000256" key="19">
    <source>
        <dbReference type="ARBA" id="ARBA00068837"/>
    </source>
</evidence>
<comment type="catalytic activity">
    <reaction evidence="16">
        <text>L-seryl-[protein] + ATP = O-phospho-L-seryl-[protein] + ADP + H(+)</text>
        <dbReference type="Rhea" id="RHEA:17989"/>
        <dbReference type="Rhea" id="RHEA-COMP:9863"/>
        <dbReference type="Rhea" id="RHEA-COMP:11604"/>
        <dbReference type="ChEBI" id="CHEBI:15378"/>
        <dbReference type="ChEBI" id="CHEBI:29999"/>
        <dbReference type="ChEBI" id="CHEBI:30616"/>
        <dbReference type="ChEBI" id="CHEBI:83421"/>
        <dbReference type="ChEBI" id="CHEBI:456216"/>
        <dbReference type="EC" id="2.7.11.1"/>
    </reaction>
</comment>
<dbReference type="PANTHER" id="PTHR45852:SF1">
    <property type="entry name" value="SERINE_THREONINE-PROTEIN KINASE RIO2"/>
    <property type="match status" value="1"/>
</dbReference>
<dbReference type="AlphaFoldDB" id="A0A646QDW6"/>
<evidence type="ECO:0000313" key="22">
    <source>
        <dbReference type="EMBL" id="MUP40836.1"/>
    </source>
</evidence>
<dbReference type="Gene3D" id="1.10.10.10">
    <property type="entry name" value="Winged helix-like DNA-binding domain superfamily/Winged helix DNA-binding domain"/>
    <property type="match status" value="1"/>
</dbReference>
<dbReference type="Pfam" id="PF01163">
    <property type="entry name" value="RIO1"/>
    <property type="match status" value="1"/>
</dbReference>
<proteinExistence type="inferred from homology"/>
<evidence type="ECO:0000256" key="14">
    <source>
        <dbReference type="ARBA" id="ARBA00022842"/>
    </source>
</evidence>
<dbReference type="GO" id="GO:0004674">
    <property type="term" value="F:protein serine/threonine kinase activity"/>
    <property type="evidence" value="ECO:0007669"/>
    <property type="project" value="UniProtKB-KW"/>
</dbReference>
<dbReference type="Gene3D" id="3.30.200.20">
    <property type="entry name" value="Phosphorylase Kinase, domain 1"/>
    <property type="match status" value="1"/>
</dbReference>
<comment type="subcellular location">
    <subcellularLocation>
        <location evidence="2">Cytoplasm</location>
    </subcellularLocation>
</comment>
<evidence type="ECO:0000256" key="11">
    <source>
        <dbReference type="ARBA" id="ARBA00022741"/>
    </source>
</evidence>
<sequence>MGKLNVVYLKYLSKEDFRVLTAVEMGMKNHELVPTALVASIASLKCGGCSKILKELTKNKLLSYERGKHYDGYRLTNSGYDFLALKALTLRKVVSSVGNQIGVGKESDVYIVANDENQQLCMKLHRLGRTSFRKLKEKRDYHKHRKSASWIYLSRIAAIKEFAYMKALQKRGFSVPKPIDFNRHCVIMELVKGYPLCQVHNLNNPADLYDELMELVLQLANHGVIHGDFNEFNIMLDDSDKPTLIDFPQMVSTAHANAEWYFDRDVKCIREFFKKRFDYESELYPTFADIMREDNMDIEIEASGFTKEMEIELKENLQTEDISSEEDDDENSVKVIDCRISGELIQDEHLDTNGIKNAHPTPTADKITILEQKELAESNSQSDDENIDDIDLEQLSLHNKSKLPFRDEVPLEEESMKSMCMSLTSTAPSIAPEQVRGRMRRDLRKRQKQMKRRITVKGEANAATRIRRLNDENIKESLVWGLD</sequence>
<comment type="cofactor">
    <cofactor evidence="1">
        <name>Mg(2+)</name>
        <dbReference type="ChEBI" id="CHEBI:18420"/>
    </cofactor>
</comment>
<dbReference type="FunFam" id="1.10.510.10:FF:000307">
    <property type="entry name" value="Serine/threonine-protein kinase RIO2"/>
    <property type="match status" value="1"/>
</dbReference>
<evidence type="ECO:0000256" key="5">
    <source>
        <dbReference type="ARBA" id="ARBA00022490"/>
    </source>
</evidence>
<dbReference type="CDD" id="cd05144">
    <property type="entry name" value="RIO2_C"/>
    <property type="match status" value="1"/>
</dbReference>
<dbReference type="InterPro" id="IPR036388">
    <property type="entry name" value="WH-like_DNA-bd_sf"/>
</dbReference>
<evidence type="ECO:0000256" key="6">
    <source>
        <dbReference type="ARBA" id="ARBA00022517"/>
    </source>
</evidence>
<keyword evidence="6" id="KW-0690">Ribosome biogenesis</keyword>
<comment type="catalytic activity">
    <reaction evidence="15">
        <text>L-threonyl-[protein] + ATP = O-phospho-L-threonyl-[protein] + ADP + H(+)</text>
        <dbReference type="Rhea" id="RHEA:46608"/>
        <dbReference type="Rhea" id="RHEA-COMP:11060"/>
        <dbReference type="Rhea" id="RHEA-COMP:11605"/>
        <dbReference type="ChEBI" id="CHEBI:15378"/>
        <dbReference type="ChEBI" id="CHEBI:30013"/>
        <dbReference type="ChEBI" id="CHEBI:30616"/>
        <dbReference type="ChEBI" id="CHEBI:61977"/>
        <dbReference type="ChEBI" id="CHEBI:456216"/>
        <dbReference type="EC" id="2.7.11.1"/>
    </reaction>
</comment>
<dbReference type="InterPro" id="IPR011009">
    <property type="entry name" value="Kinase-like_dom_sf"/>
</dbReference>